<dbReference type="PANTHER" id="PTHR34473:SF2">
    <property type="entry name" value="UPF0699 TRANSMEMBRANE PROTEIN YDBT"/>
    <property type="match status" value="1"/>
</dbReference>
<keyword evidence="4" id="KW-1185">Reference proteome</keyword>
<evidence type="ECO:0000313" key="3">
    <source>
        <dbReference type="EMBL" id="NGP75774.1"/>
    </source>
</evidence>
<dbReference type="InterPro" id="IPR014529">
    <property type="entry name" value="UCP026631"/>
</dbReference>
<feature type="transmembrane region" description="Helical" evidence="1">
    <location>
        <begin position="216"/>
        <end position="238"/>
    </location>
</feature>
<dbReference type="InterPro" id="IPR005182">
    <property type="entry name" value="YdbS-like_PH"/>
</dbReference>
<feature type="domain" description="YdbS-like PH" evidence="2">
    <location>
        <begin position="240"/>
        <end position="321"/>
    </location>
</feature>
<feature type="transmembrane region" description="Helical" evidence="1">
    <location>
        <begin position="39"/>
        <end position="63"/>
    </location>
</feature>
<accession>A0A6M1SXD7</accession>
<protein>
    <submittedName>
        <fullName evidence="3">PH domain-containing protein</fullName>
    </submittedName>
</protein>
<dbReference type="AlphaFoldDB" id="A0A6M1SXD7"/>
<feature type="transmembrane region" description="Helical" evidence="1">
    <location>
        <begin position="167"/>
        <end position="188"/>
    </location>
</feature>
<keyword evidence="1" id="KW-0812">Transmembrane</keyword>
<feature type="domain" description="YdbS-like PH" evidence="2">
    <location>
        <begin position="60"/>
        <end position="138"/>
    </location>
</feature>
<keyword evidence="1" id="KW-1133">Transmembrane helix</keyword>
<evidence type="ECO:0000259" key="2">
    <source>
        <dbReference type="Pfam" id="PF03703"/>
    </source>
</evidence>
<dbReference type="EMBL" id="JAALLT010000001">
    <property type="protein sequence ID" value="NGP75774.1"/>
    <property type="molecule type" value="Genomic_DNA"/>
</dbReference>
<evidence type="ECO:0000256" key="1">
    <source>
        <dbReference type="SAM" id="Phobius"/>
    </source>
</evidence>
<dbReference type="RefSeq" id="WP_165139378.1">
    <property type="nucleotide sequence ID" value="NZ_JAALLT010000001.1"/>
</dbReference>
<feature type="transmembrane region" description="Helical" evidence="1">
    <location>
        <begin position="12"/>
        <end position="33"/>
    </location>
</feature>
<name>A0A6M1SXD7_9BACT</name>
<feature type="domain" description="YdbS-like PH" evidence="2">
    <location>
        <begin position="392"/>
        <end position="455"/>
    </location>
</feature>
<keyword evidence="1" id="KW-0472">Membrane</keyword>
<evidence type="ECO:0000313" key="4">
    <source>
        <dbReference type="Proteomes" id="UP000473278"/>
    </source>
</evidence>
<sequence length="486" mass="54723">MFSAERQHPVAAVSKVLDIIKGNFISLLLLLFVTSGESMVSLFGILSVLGVLLVSGVLSWLRFTYSVVDGELRIEQGVLVRKNIYLSKERIQVIDIKAGILQRMFGLVEVEVKTAGSSSKAAKISAISLEKAEQLKASLRTSHKEETLDREQEETELKRIELSARDLVVTSFTSGSFGIALSIIGTLFSQLDQVLSEEEMLYYLERIIPASLSTNMVLYSIVLVVLLSWLLSFLGTLIKYFGFTLRVSNKDLIIRQGLFEQRQLTIPFNRIQAIQIKEGLLRQPLGYASIILESAGYGEKEGNSTTLYPLIRKSKVQEFLQEVVPEFANPVFQSKPPRRALRRYLFRMILVSMIVIIPAWFYLPYGEYAISLLLPAILLGYAQYRDAAIGTSKDALTIRSRDFARTTAIIQIKRIQRVSLKQNPIQKHRDLVNFIVTVASGSQGRSFDIRELEEATAGRYFNWVSPDDIPQVATDAETHEPEFPET</sequence>
<dbReference type="Proteomes" id="UP000473278">
    <property type="component" value="Unassembled WGS sequence"/>
</dbReference>
<feature type="transmembrane region" description="Helical" evidence="1">
    <location>
        <begin position="344"/>
        <end position="362"/>
    </location>
</feature>
<reference evidence="3 4" key="1">
    <citation type="submission" date="2020-02" db="EMBL/GenBank/DDBJ databases">
        <title>Balneolaceae bacterium YR4-1, complete genome.</title>
        <authorList>
            <person name="Li Y."/>
            <person name="Wu S."/>
        </authorList>
    </citation>
    <scope>NUCLEOTIDE SEQUENCE [LARGE SCALE GENOMIC DNA]</scope>
    <source>
        <strain evidence="3 4">YR4-1</strain>
    </source>
</reference>
<dbReference type="PANTHER" id="PTHR34473">
    <property type="entry name" value="UPF0699 TRANSMEMBRANE PROTEIN YDBS"/>
    <property type="match status" value="1"/>
</dbReference>
<dbReference type="Pfam" id="PF03703">
    <property type="entry name" value="bPH_2"/>
    <property type="match status" value="3"/>
</dbReference>
<comment type="caution">
    <text evidence="3">The sequence shown here is derived from an EMBL/GenBank/DDBJ whole genome shotgun (WGS) entry which is preliminary data.</text>
</comment>
<organism evidence="3 4">
    <name type="scientific">Halalkalibaculum roseum</name>
    <dbReference type="NCBI Taxonomy" id="2709311"/>
    <lineage>
        <taxon>Bacteria</taxon>
        <taxon>Pseudomonadati</taxon>
        <taxon>Balneolota</taxon>
        <taxon>Balneolia</taxon>
        <taxon>Balneolales</taxon>
        <taxon>Balneolaceae</taxon>
        <taxon>Halalkalibaculum</taxon>
    </lineage>
</organism>
<proteinExistence type="predicted"/>
<gene>
    <name evidence="3" type="ORF">G3570_03965</name>
</gene>
<dbReference type="PIRSF" id="PIRSF026631">
    <property type="entry name" value="UCP026631"/>
    <property type="match status" value="1"/>
</dbReference>